<comment type="caution">
    <text evidence="1">The sequence shown here is derived from an EMBL/GenBank/DDBJ whole genome shotgun (WGS) entry which is preliminary data.</text>
</comment>
<dbReference type="AlphaFoldDB" id="A0A5B7I490"/>
<organism evidence="1 2">
    <name type="scientific">Portunus trituberculatus</name>
    <name type="common">Swimming crab</name>
    <name type="synonym">Neptunus trituberculatus</name>
    <dbReference type="NCBI Taxonomy" id="210409"/>
    <lineage>
        <taxon>Eukaryota</taxon>
        <taxon>Metazoa</taxon>
        <taxon>Ecdysozoa</taxon>
        <taxon>Arthropoda</taxon>
        <taxon>Crustacea</taxon>
        <taxon>Multicrustacea</taxon>
        <taxon>Malacostraca</taxon>
        <taxon>Eumalacostraca</taxon>
        <taxon>Eucarida</taxon>
        <taxon>Decapoda</taxon>
        <taxon>Pleocyemata</taxon>
        <taxon>Brachyura</taxon>
        <taxon>Eubrachyura</taxon>
        <taxon>Portunoidea</taxon>
        <taxon>Portunidae</taxon>
        <taxon>Portuninae</taxon>
        <taxon>Portunus</taxon>
    </lineage>
</organism>
<reference evidence="1 2" key="1">
    <citation type="submission" date="2019-05" db="EMBL/GenBank/DDBJ databases">
        <title>Another draft genome of Portunus trituberculatus and its Hox gene families provides insights of decapod evolution.</title>
        <authorList>
            <person name="Jeong J.-H."/>
            <person name="Song I."/>
            <person name="Kim S."/>
            <person name="Choi T."/>
            <person name="Kim D."/>
            <person name="Ryu S."/>
            <person name="Kim W."/>
        </authorList>
    </citation>
    <scope>NUCLEOTIDE SEQUENCE [LARGE SCALE GENOMIC DNA]</scope>
    <source>
        <tissue evidence="1">Muscle</tissue>
    </source>
</reference>
<evidence type="ECO:0000313" key="1">
    <source>
        <dbReference type="EMBL" id="MPC75708.1"/>
    </source>
</evidence>
<sequence length="72" mass="8090">MDERQDTTSPHHSHDSRAKQLKITAALTSQTEYDSNDTIQSFQIRSMHIIRSEPSDVHRLTTVTVTAGTIPV</sequence>
<gene>
    <name evidence="1" type="ORF">E2C01_070101</name>
</gene>
<proteinExistence type="predicted"/>
<name>A0A5B7I490_PORTR</name>
<evidence type="ECO:0000313" key="2">
    <source>
        <dbReference type="Proteomes" id="UP000324222"/>
    </source>
</evidence>
<dbReference type="EMBL" id="VSRR010041683">
    <property type="protein sequence ID" value="MPC75708.1"/>
    <property type="molecule type" value="Genomic_DNA"/>
</dbReference>
<protein>
    <submittedName>
        <fullName evidence="1">Uncharacterized protein</fullName>
    </submittedName>
</protein>
<accession>A0A5B7I490</accession>
<keyword evidence="2" id="KW-1185">Reference proteome</keyword>
<dbReference type="Proteomes" id="UP000324222">
    <property type="component" value="Unassembled WGS sequence"/>
</dbReference>